<accession>A0A067T253</accession>
<feature type="region of interest" description="Disordered" evidence="1">
    <location>
        <begin position="1673"/>
        <end position="1759"/>
    </location>
</feature>
<dbReference type="Proteomes" id="UP000027222">
    <property type="component" value="Unassembled WGS sequence"/>
</dbReference>
<dbReference type="STRING" id="685588.A0A067T253"/>
<dbReference type="EMBL" id="KL142379">
    <property type="protein sequence ID" value="KDR76392.1"/>
    <property type="molecule type" value="Genomic_DNA"/>
</dbReference>
<name>A0A067T253_GALM3</name>
<evidence type="ECO:0000256" key="1">
    <source>
        <dbReference type="SAM" id="MobiDB-lite"/>
    </source>
</evidence>
<proteinExistence type="predicted"/>
<organism evidence="2 3">
    <name type="scientific">Galerina marginata (strain CBS 339.88)</name>
    <dbReference type="NCBI Taxonomy" id="685588"/>
    <lineage>
        <taxon>Eukaryota</taxon>
        <taxon>Fungi</taxon>
        <taxon>Dikarya</taxon>
        <taxon>Basidiomycota</taxon>
        <taxon>Agaricomycotina</taxon>
        <taxon>Agaricomycetes</taxon>
        <taxon>Agaricomycetidae</taxon>
        <taxon>Agaricales</taxon>
        <taxon>Agaricineae</taxon>
        <taxon>Strophariaceae</taxon>
        <taxon>Galerina</taxon>
    </lineage>
</organism>
<dbReference type="InterPro" id="IPR016024">
    <property type="entry name" value="ARM-type_fold"/>
</dbReference>
<gene>
    <name evidence="2" type="ORF">GALMADRAFT_140093</name>
</gene>
<dbReference type="SUPFAM" id="SSF48371">
    <property type="entry name" value="ARM repeat"/>
    <property type="match status" value="3"/>
</dbReference>
<feature type="compositionally biased region" description="Polar residues" evidence="1">
    <location>
        <begin position="1673"/>
        <end position="1682"/>
    </location>
</feature>
<evidence type="ECO:0000313" key="2">
    <source>
        <dbReference type="EMBL" id="KDR76392.1"/>
    </source>
</evidence>
<sequence>MSYYGEAYSPGTAGDAAASQMIVVRRQELQSEISNWEARKRAEQQALAMRQQQIDQQRQVVLQREATSWAEENRVQSQRRDLEHDRAVVQQERTQLAVRVQEVERLEDLRRRNRTVSEAYIEDSFAGLSPQAVVQNLTHASIRVKEHAKKNISNAISGSTHVEHFVQLDPKSIAPFILPKLQQLVATRGKPILADIEFAENVVSSPAMAKALSLGGHCGRLADFLVQQDHAVSRLAICGFRQMTKMETSVVVPAYTAIATTLPQLPMPNPFSGEAHPSVGFVVEVAPKIVDDCFNNQRWNTIGPLATHKIESIRRVALQTVLFQAQSNENVREGLVKSRTLELLDHYFQLSTPPVDIVDLFIGILPLLADRICQDADLVLWLLRRLNDPSLQIQLPAIEAIRTCAMKDDATIQHVFVQVELLKRLNDPATNPSIPITKLICTLLPTLAVSHARSARSFLITTFLEHPESSVSTACLVACRRILESSPEHRADLLSAFLKLDLNRESTLRLADVALPIFCGDWVSQGSFAKIAKYIESREPRVRYPAQKAWLDAVSSSPTNCERIAKGGLLEIMFAMCNSSHEDSIVTGWQVLPYMATEVSRAGVGPTRDLVNLIHHPRVEMRRAVLQSLQIIAEGGINNCEQLLSADAFSALSVSTKKYPQDGPEFFEKILVCMSPSLSKDQEACSSLLQLLDSDLPRVAAAASNSLATMASYSSQQRQNLRRAILEHLPVASDTVVLFTVKAIPEWLGTDLAQSGDFQTLFELASHSNRLIQNASLLSLKQKFGNQSYQDALEQAQVASFFRSLCSSANPDAIAFVGAGLPVVALTLARNQHADVLIQLLALDIPVIREGSSSAIQVIAASTSDRELLLNEDILERLIVGDSSLDHVTLKLARALIPNLAIEYVRLDRIDVLLALIDHHEQSIREAVATAVVTLSKSPKPHNVTLRDALLTRLNGASSTFIDVVSRCLSRAIAHDLAKEKKYDTLFMLLQHEDFRIRSPVAAELRVFIQKSDEPTRMSLVAAGLLKAALSRESYDDLVQLLEECVLPLLGPAFSQSDGGQCIVPLLTHNDIRLRTAALACLRNAVDSPHGSLENITKSGIVTDIHTKIRERESIRDLWCYILPKAAPFLSVRAEIDLVFDCLSDQTESIREACKEAISAMARTSSSTRQYLYPTIINRLDEVSDFNIDSLSLAVSLSGSDFLSNGHEFKLVSTIRHDNLALATSAVDATIDLISRGGSSAHQKLMEADVFAAALQLRLNPARDKASVKLLLSILDQLSGDILLGGQRSVSLVLLFDDPNPDLSQALYTSLSADTKLVMAPNFPELLPSLLSDVGIGNQFVSKLLVALSESIIPRLLTLKRVDLIVKTLTAKDNAVTGKFFAVVHAAALNAADDIRNELATDSSFVSVLGRHLKSQDSAMRRLASEVIDVLSKRSSGRSEKMMQAGIGESLAWVAVHGEHSSHRSAIMALSTLFLAAPDHADRLVADSLPALCHILEDLNRTIYVYEAALRFLSEVVHRFPHLVIIESGIMQHVTPWINPQFSMSSQECRQLAYDILLVISQNSDAGRQSVIEAGILPILTRLATGQKVENIINACNLVTALVHTGTFRQAVVDVGMKKVMEDITSWFHKSTLANKADKKLARDHAKEVLLALKATKNVPSLAASTSVRSVLQRSSVPTRTMSLHRPSGGRSYSEGVPPTGFGGSVDENGYDRGSHRLSGHVRSVTEPSDAMMPWSPHGLSTVHESAQPGSDLTRVKSG</sequence>
<keyword evidence="3" id="KW-1185">Reference proteome</keyword>
<evidence type="ECO:0000313" key="3">
    <source>
        <dbReference type="Proteomes" id="UP000027222"/>
    </source>
</evidence>
<protein>
    <submittedName>
        <fullName evidence="2">Uncharacterized protein</fullName>
    </submittedName>
</protein>
<dbReference type="InterPro" id="IPR011989">
    <property type="entry name" value="ARM-like"/>
</dbReference>
<dbReference type="HOGENOM" id="CLU_235640_0_0_1"/>
<dbReference type="Gene3D" id="1.25.10.10">
    <property type="entry name" value="Leucine-rich Repeat Variant"/>
    <property type="match status" value="4"/>
</dbReference>
<reference evidence="3" key="1">
    <citation type="journal article" date="2014" name="Proc. Natl. Acad. Sci. U.S.A.">
        <title>Extensive sampling of basidiomycete genomes demonstrates inadequacy of the white-rot/brown-rot paradigm for wood decay fungi.</title>
        <authorList>
            <person name="Riley R."/>
            <person name="Salamov A.A."/>
            <person name="Brown D.W."/>
            <person name="Nagy L.G."/>
            <person name="Floudas D."/>
            <person name="Held B.W."/>
            <person name="Levasseur A."/>
            <person name="Lombard V."/>
            <person name="Morin E."/>
            <person name="Otillar R."/>
            <person name="Lindquist E.A."/>
            <person name="Sun H."/>
            <person name="LaButti K.M."/>
            <person name="Schmutz J."/>
            <person name="Jabbour D."/>
            <person name="Luo H."/>
            <person name="Baker S.E."/>
            <person name="Pisabarro A.G."/>
            <person name="Walton J.D."/>
            <person name="Blanchette R.A."/>
            <person name="Henrissat B."/>
            <person name="Martin F."/>
            <person name="Cullen D."/>
            <person name="Hibbett D.S."/>
            <person name="Grigoriev I.V."/>
        </authorList>
    </citation>
    <scope>NUCLEOTIDE SEQUENCE [LARGE SCALE GENOMIC DNA]</scope>
    <source>
        <strain evidence="3">CBS 339.88</strain>
    </source>
</reference>